<feature type="region of interest" description="Disordered" evidence="1">
    <location>
        <begin position="1687"/>
        <end position="1732"/>
    </location>
</feature>
<dbReference type="InterPro" id="IPR013783">
    <property type="entry name" value="Ig-like_fold"/>
</dbReference>
<proteinExistence type="predicted"/>
<dbReference type="EMBL" id="BAAANF010000017">
    <property type="protein sequence ID" value="GAA1697934.1"/>
    <property type="molecule type" value="Genomic_DNA"/>
</dbReference>
<keyword evidence="2" id="KW-0472">Membrane</keyword>
<keyword evidence="2" id="KW-1133">Transmembrane helix</keyword>
<evidence type="ECO:0000256" key="2">
    <source>
        <dbReference type="SAM" id="Phobius"/>
    </source>
</evidence>
<protein>
    <recommendedName>
        <fullName evidence="4">DUF11 domain-containing protein</fullName>
    </recommendedName>
</protein>
<feature type="region of interest" description="Disordered" evidence="1">
    <location>
        <begin position="1894"/>
        <end position="1928"/>
    </location>
</feature>
<feature type="domain" description="DUF11" evidence="4">
    <location>
        <begin position="1385"/>
        <end position="1500"/>
    </location>
</feature>
<feature type="domain" description="DUF11" evidence="4">
    <location>
        <begin position="884"/>
        <end position="1001"/>
    </location>
</feature>
<evidence type="ECO:0000256" key="3">
    <source>
        <dbReference type="SAM" id="SignalP"/>
    </source>
</evidence>
<sequence length="1963" mass="196309">MARLRSVPRVALGIALLLVAGAGLVPTATAHAETIRTFGKVFGTQTNGSIRITGNALETCDTAATACKSALAGSSSGASNNEWAMRLLDADADAATKSSSAATVTVPDGAKVIFAGLFWGASRAAGTGGTASSGDGTTIKLKVPGATTYQSLTAGRTDYLSAQTQDYSSYRDVTELVQNAGSGEYWGADVAAGTGSDRYAGWSLVIAYEDADEPLRDLTVFNGYARVTTGDVIKTSISGFLAPPSGAVNARFGSVTYEGDAGISGDYFAVNGTRLADAQSPSANFFGSRVTDAGANLTNRNPAALNNLGLDAKVVDAAGILPNSATSAELTFASTGDFYYPAALTTQIDLYAPAIKGTKTVRNLAGNDPAKVGDTLEYTLNFGNTGDDDALKAVVRDTLPPNTTYVPGSLSVSMGAVAGAKTDQAGDDQAEYDAASRTARFRVGTGANAATGGRLKKNQSTTVQFRVTLDDASAGTTVVNTGYLDYTAETLNKPYTYRPDEVRTPVAASADLQLTKTGTPDPVPAGADLTYTIVAKNNGPNTAKEVAVTDTLPAGVEFVSATPTQGTCGGTLSCTLGDIPSGSSATITVVVKVPAASTATGLTNVATATTSTSDPNPNNNTASVTTPVTRVADLSLQKAVVPDNPAAGEKVKYTLTVKNNGPSAAQQVRVADSLPVGLTIIDAQAPVPAGCSAAGQDITCLVDTLAGNATLVIQVTATLDSAYQGGPLTNGAAVSSATPDPDPSNNTGTATITPGDPKADLVVGKQTITNPVVPGKSVTYQITVHNDGPSDARGVQVADDLPAALSDATADSTAGSCTVSSGEIRCALGDLGAGSNATITVTAKVSATATGTLTNSATATSTTPDPEKSNNTGRTTDNLSASADLAITKTAQPAPVHAGQPVSYKLTITNNGPSAAQSVTVTDPVPAPLKYVSATTSQGSCEQANGTVTCAVGTVAPGDEITVTVVANVPSGTPPNELANTARVSSPTPDPVADNNSATYTLLTGAQANITLTKTVSPDPVVAGETITYNLTVSNAGPSDAQSVSLDDDAPAAVTGVSASPTGGATCKVSDGRVTCELATLAAGDSFAVKVTGTIAPGTVPGALTNTASAGAKTPEDPTDSDNTATSTTTVQARADLSITKTAPSAVVAGNELTYTLTIGNAGPSDAVGAVVTDTLPAGTTYVRGSSPAGDCLQDPSVSEPVVICPAGRVKPGGQLVITVVTKVDPALASGKLINAATVSAQTPDPNDSNNRSTADTVVTSSANLSITKSVKPSSLVAGGEGLYTLTVHNDGPSSAQAVTVTDTLPTGVSVLEATSAEGTCTTAVSCMLGTMGPGAEAVVQIRVKVDSGHAAPITNAASVASTTPDPDPADNTSTITTEVDQSADLTVVKTSDEKYATAGGGVTYRLTVVNNGPSDATAVALADTLPTGLAVVKVEPDCTVTGPNIECALGTLVAGKSATVVVSAVLDSGYSGTTVANTATVKSPVPDPVDTNNSSTVTIPVGTSADVQVTKQSEPGTVTPGSTFDYALVVTNAGPSVARSVVVTDTIPAGLTIVSAGTPCQVDGSTVRCALGDVPIGQVLLSIRVKLSAGYDGATLTNTAAATSTTPDPDKDNNTGTSVSPVAAQADLAITKTMSPANPVAGQQVTYTLTVRNNGPSDARKLIITDELPRGLTNISATTPCLVLPPPVPARATSGGARPEPGAGDPVPQVSGRNILSPATTGGRGAGAPDAPEAGVVQCGTASLAEGAVITVRITATVVPGFSGELTNLARVGSATPDPVSANNEARVTGRPGRSANLEVFKTASSPTVVAGGSLRYRIAVHNAGPSVALKVSVTDELAAGLRLRATPARCQAVGQLITCALERIDPGKTAVIVLDVVVDPKYGSKSVANTATATSVTPDPDPHDNTSTVTTAVTPKPEPPKPDLPDTGSPVGFWAVAMALILLAAGTVLIVVSRRAGRRSR</sequence>
<feature type="compositionally biased region" description="Polar residues" evidence="1">
    <location>
        <begin position="978"/>
        <end position="987"/>
    </location>
</feature>
<dbReference type="PANTHER" id="PTHR34819:SF3">
    <property type="entry name" value="CELL SURFACE PROTEIN"/>
    <property type="match status" value="1"/>
</dbReference>
<evidence type="ECO:0000313" key="5">
    <source>
        <dbReference type="EMBL" id="GAA1697934.1"/>
    </source>
</evidence>
<feature type="domain" description="DUF11" evidence="4">
    <location>
        <begin position="1507"/>
        <end position="1618"/>
    </location>
</feature>
<comment type="caution">
    <text evidence="5">The sequence shown here is derived from an EMBL/GenBank/DDBJ whole genome shotgun (WGS) entry which is preliminary data.</text>
</comment>
<feature type="domain" description="DUF11" evidence="4">
    <location>
        <begin position="1736"/>
        <end position="1790"/>
    </location>
</feature>
<feature type="region of interest" description="Disordered" evidence="1">
    <location>
        <begin position="972"/>
        <end position="991"/>
    </location>
</feature>
<dbReference type="InterPro" id="IPR047589">
    <property type="entry name" value="DUF11_rpt"/>
</dbReference>
<dbReference type="InterPro" id="IPR001434">
    <property type="entry name" value="OmcB-like_DUF11"/>
</dbReference>
<feature type="region of interest" description="Disordered" evidence="1">
    <location>
        <begin position="1102"/>
        <end position="1126"/>
    </location>
</feature>
<feature type="region of interest" description="Disordered" evidence="1">
    <location>
        <begin position="730"/>
        <end position="758"/>
    </location>
</feature>
<dbReference type="PANTHER" id="PTHR34819">
    <property type="entry name" value="LARGE CYSTEINE-RICH PERIPLASMIC PROTEIN OMCB"/>
    <property type="match status" value="1"/>
</dbReference>
<dbReference type="InterPro" id="IPR051172">
    <property type="entry name" value="Chlamydia_OmcB"/>
</dbReference>
<feature type="domain" description="DUF11" evidence="4">
    <location>
        <begin position="633"/>
        <end position="752"/>
    </location>
</feature>
<feature type="compositionally biased region" description="Polar residues" evidence="1">
    <location>
        <begin position="732"/>
        <end position="752"/>
    </location>
</feature>
<evidence type="ECO:0000256" key="1">
    <source>
        <dbReference type="SAM" id="MobiDB-lite"/>
    </source>
</evidence>
<gene>
    <name evidence="5" type="ORF">GCM10009745_50270</name>
</gene>
<dbReference type="Pfam" id="PF01345">
    <property type="entry name" value="DUF11"/>
    <property type="match status" value="12"/>
</dbReference>
<feature type="domain" description="DUF11" evidence="4">
    <location>
        <begin position="1010"/>
        <end position="1128"/>
    </location>
</feature>
<evidence type="ECO:0000313" key="6">
    <source>
        <dbReference type="Proteomes" id="UP001500280"/>
    </source>
</evidence>
<dbReference type="Gene3D" id="2.60.40.740">
    <property type="match status" value="1"/>
</dbReference>
<evidence type="ECO:0000259" key="4">
    <source>
        <dbReference type="Pfam" id="PF01345"/>
    </source>
</evidence>
<feature type="domain" description="DUF11" evidence="4">
    <location>
        <begin position="1628"/>
        <end position="1680"/>
    </location>
</feature>
<name>A0ABN2I3I1_9ACTN</name>
<feature type="domain" description="DUF11" evidence="4">
    <location>
        <begin position="1265"/>
        <end position="1377"/>
    </location>
</feature>
<feature type="region of interest" description="Disordered" evidence="1">
    <location>
        <begin position="855"/>
        <end position="878"/>
    </location>
</feature>
<keyword evidence="6" id="KW-1185">Reference proteome</keyword>
<keyword evidence="3" id="KW-0732">Signal</keyword>
<accession>A0ABN2I3I1</accession>
<feature type="signal peptide" evidence="3">
    <location>
        <begin position="1"/>
        <end position="32"/>
    </location>
</feature>
<dbReference type="Proteomes" id="UP001500280">
    <property type="component" value="Unassembled WGS sequence"/>
</dbReference>
<feature type="domain" description="DUF11" evidence="4">
    <location>
        <begin position="511"/>
        <end position="625"/>
    </location>
</feature>
<keyword evidence="2" id="KW-0812">Transmembrane</keyword>
<dbReference type="Gene3D" id="2.60.40.1170">
    <property type="entry name" value="Mu homology domain, subdomain B"/>
    <property type="match status" value="2"/>
</dbReference>
<feature type="chain" id="PRO_5045784311" description="DUF11 domain-containing protein" evidence="3">
    <location>
        <begin position="33"/>
        <end position="1963"/>
    </location>
</feature>
<dbReference type="NCBIfam" id="TIGR01451">
    <property type="entry name" value="B_ant_repeat"/>
    <property type="match status" value="12"/>
</dbReference>
<organism evidence="5 6">
    <name type="scientific">Kribbella yunnanensis</name>
    <dbReference type="NCBI Taxonomy" id="190194"/>
    <lineage>
        <taxon>Bacteria</taxon>
        <taxon>Bacillati</taxon>
        <taxon>Actinomycetota</taxon>
        <taxon>Actinomycetes</taxon>
        <taxon>Propionibacteriales</taxon>
        <taxon>Kribbellaceae</taxon>
        <taxon>Kribbella</taxon>
    </lineage>
</organism>
<feature type="domain" description="DUF11" evidence="4">
    <location>
        <begin position="760"/>
        <end position="875"/>
    </location>
</feature>
<feature type="domain" description="DUF11" evidence="4">
    <location>
        <begin position="1799"/>
        <end position="1912"/>
    </location>
</feature>
<feature type="transmembrane region" description="Helical" evidence="2">
    <location>
        <begin position="1933"/>
        <end position="1954"/>
    </location>
</feature>
<feature type="compositionally biased region" description="Polar residues" evidence="1">
    <location>
        <begin position="869"/>
        <end position="878"/>
    </location>
</feature>
<feature type="domain" description="DUF11" evidence="4">
    <location>
        <begin position="1136"/>
        <end position="1256"/>
    </location>
</feature>
<reference evidence="5 6" key="1">
    <citation type="journal article" date="2019" name="Int. J. Syst. Evol. Microbiol.">
        <title>The Global Catalogue of Microorganisms (GCM) 10K type strain sequencing project: providing services to taxonomists for standard genome sequencing and annotation.</title>
        <authorList>
            <consortium name="The Broad Institute Genomics Platform"/>
            <consortium name="The Broad Institute Genome Sequencing Center for Infectious Disease"/>
            <person name="Wu L."/>
            <person name="Ma J."/>
        </authorList>
    </citation>
    <scope>NUCLEOTIDE SEQUENCE [LARGE SCALE GENOMIC DNA]</scope>
    <source>
        <strain evidence="5 6">JCM 14307</strain>
    </source>
</reference>
<dbReference type="Gene3D" id="2.60.40.10">
    <property type="entry name" value="Immunoglobulins"/>
    <property type="match status" value="5"/>
</dbReference>